<dbReference type="Proteomes" id="UP001498476">
    <property type="component" value="Unassembled WGS sequence"/>
</dbReference>
<comment type="caution">
    <text evidence="2">The sequence shown here is derived from an EMBL/GenBank/DDBJ whole genome shotgun (WGS) entry which is preliminary data.</text>
</comment>
<keyword evidence="3" id="KW-1185">Reference proteome</keyword>
<feature type="compositionally biased region" description="Low complexity" evidence="1">
    <location>
        <begin position="1"/>
        <end position="33"/>
    </location>
</feature>
<evidence type="ECO:0000313" key="3">
    <source>
        <dbReference type="Proteomes" id="UP001498476"/>
    </source>
</evidence>
<evidence type="ECO:0000256" key="1">
    <source>
        <dbReference type="SAM" id="MobiDB-lite"/>
    </source>
</evidence>
<protein>
    <submittedName>
        <fullName evidence="2">Uncharacterized protein</fullName>
    </submittedName>
</protein>
<feature type="region of interest" description="Disordered" evidence="1">
    <location>
        <begin position="55"/>
        <end position="79"/>
    </location>
</feature>
<accession>A0ABR1GXR2</accession>
<feature type="region of interest" description="Disordered" evidence="1">
    <location>
        <begin position="1"/>
        <end position="40"/>
    </location>
</feature>
<proteinExistence type="predicted"/>
<dbReference type="EMBL" id="JAZAVJ010000124">
    <property type="protein sequence ID" value="KAK7413619.1"/>
    <property type="molecule type" value="Genomic_DNA"/>
</dbReference>
<evidence type="ECO:0000313" key="2">
    <source>
        <dbReference type="EMBL" id="KAK7413619.1"/>
    </source>
</evidence>
<organism evidence="2 3">
    <name type="scientific">Neonectria punicea</name>
    <dbReference type="NCBI Taxonomy" id="979145"/>
    <lineage>
        <taxon>Eukaryota</taxon>
        <taxon>Fungi</taxon>
        <taxon>Dikarya</taxon>
        <taxon>Ascomycota</taxon>
        <taxon>Pezizomycotina</taxon>
        <taxon>Sordariomycetes</taxon>
        <taxon>Hypocreomycetidae</taxon>
        <taxon>Hypocreales</taxon>
        <taxon>Nectriaceae</taxon>
        <taxon>Neonectria</taxon>
    </lineage>
</organism>
<gene>
    <name evidence="2" type="ORF">QQX98_007482</name>
</gene>
<sequence length="79" mass="8541">MSSRTTNPSTSTGSTTNTGGYSGYSGSQQRSSPALDSWYASNNPTERFYATGTASGRGFYQQSGNMADWDDQYKRASRS</sequence>
<reference evidence="2 3" key="1">
    <citation type="journal article" date="2025" name="Microbiol. Resour. Announc.">
        <title>Draft genome sequences for Neonectria magnoliae and Neonectria punicea, canker pathogens of Liriodendron tulipifera and Acer saccharum in West Virginia.</title>
        <authorList>
            <person name="Petronek H.M."/>
            <person name="Kasson M.T."/>
            <person name="Metheny A.M."/>
            <person name="Stauder C.M."/>
            <person name="Lovett B."/>
            <person name="Lynch S.C."/>
            <person name="Garnas J.R."/>
            <person name="Kasson L.R."/>
            <person name="Stajich J.E."/>
        </authorList>
    </citation>
    <scope>NUCLEOTIDE SEQUENCE [LARGE SCALE GENOMIC DNA]</scope>
    <source>
        <strain evidence="2 3">NRRL 64653</strain>
    </source>
</reference>
<name>A0ABR1GXR2_9HYPO</name>